<feature type="domain" description="GGDEF" evidence="6">
    <location>
        <begin position="446"/>
        <end position="579"/>
    </location>
</feature>
<dbReference type="PROSITE" id="PS50887">
    <property type="entry name" value="GGDEF"/>
    <property type="match status" value="1"/>
</dbReference>
<keyword evidence="5" id="KW-0732">Signal</keyword>
<dbReference type="GO" id="GO:0043709">
    <property type="term" value="P:cell adhesion involved in single-species biofilm formation"/>
    <property type="evidence" value="ECO:0007669"/>
    <property type="project" value="TreeGrafter"/>
</dbReference>
<dbReference type="InterPro" id="IPR029787">
    <property type="entry name" value="Nucleotide_cyclase"/>
</dbReference>
<dbReference type="GO" id="GO:1902201">
    <property type="term" value="P:negative regulation of bacterial-type flagellum-dependent cell motility"/>
    <property type="evidence" value="ECO:0007669"/>
    <property type="project" value="TreeGrafter"/>
</dbReference>
<dbReference type="AlphaFoldDB" id="Q12R28"/>
<dbReference type="HOGENOM" id="CLU_022176_2_1_6"/>
<dbReference type="Gene3D" id="3.30.70.270">
    <property type="match status" value="1"/>
</dbReference>
<dbReference type="NCBIfam" id="TIGR00254">
    <property type="entry name" value="GGDEF"/>
    <property type="match status" value="1"/>
</dbReference>
<keyword evidence="4" id="KW-1133">Transmembrane helix</keyword>
<dbReference type="SUPFAM" id="SSF48452">
    <property type="entry name" value="TPR-like"/>
    <property type="match status" value="1"/>
</dbReference>
<keyword evidence="4" id="KW-0472">Membrane</keyword>
<dbReference type="eggNOG" id="COG2199">
    <property type="taxonomic scope" value="Bacteria"/>
</dbReference>
<dbReference type="SUPFAM" id="SSF55073">
    <property type="entry name" value="Nucleotide cyclase"/>
    <property type="match status" value="1"/>
</dbReference>
<dbReference type="InterPro" id="IPR000160">
    <property type="entry name" value="GGDEF_dom"/>
</dbReference>
<keyword evidence="8" id="KW-1185">Reference proteome</keyword>
<evidence type="ECO:0000256" key="3">
    <source>
        <dbReference type="ARBA" id="ARBA00034247"/>
    </source>
</evidence>
<dbReference type="PANTHER" id="PTHR45138">
    <property type="entry name" value="REGULATORY COMPONENTS OF SENSORY TRANSDUCTION SYSTEM"/>
    <property type="match status" value="1"/>
</dbReference>
<evidence type="ECO:0000313" key="8">
    <source>
        <dbReference type="Proteomes" id="UP000001982"/>
    </source>
</evidence>
<sequence length="585" mass="65972">MLKKLWFLLTAWCLCFQAVANYSDEECCQAQLKAADEIRSSDSLDFGQKLKAISEQSTSLNDNEADYFKYLQAYEFIFKGDFQEALKIFEELSHAAVNSDIKFRSMLSLINAYAIQRRWNEGLLVLNNVLSLLPSIGNQDIKGQSLMVASIFYNQLGQHELGLEYSDRLKQGHIDPRSICFAEQLKFEAVLQLKRSPEELDETYNKGMRQCEIAGEKVLQAIIIKLYAEYLLETLLKPQDAKALLDEHEALVLSAKYAPIIAIYQSLIAKANWQVGDKEAAFDIASSLSINPASMATLEAQIRAQQVLYDYYLDKGDTAKALEAYIKYAEAEKANLDEVKTKTLAFQMAQHQSLEQQNRIALLDEQNKFLTVQQQLDKAEAFNNRLFIVVLLCIALGLGTWGWHSWKNQQRLRQLAEYDGLTGLFSRGHFTQVALSAVDYAKALKAPISCILLDIDKFKCINDTFGHATGDWALRAVAQMCRELCREHEIIGRIGGEEICFLLPECHQDNASQLAQSLRQGLTQLDTSASGHKFDLSGSFGVSCSTISGYKLDKLMQHADNAMYQSKHAGRNRVQVYHSELKVSV</sequence>
<comment type="cofactor">
    <cofactor evidence="1">
        <name>Mg(2+)</name>
        <dbReference type="ChEBI" id="CHEBI:18420"/>
    </cofactor>
</comment>
<dbReference type="EMBL" id="CP000302">
    <property type="protein sequence ID" value="ABE54098.1"/>
    <property type="molecule type" value="Genomic_DNA"/>
</dbReference>
<evidence type="ECO:0000313" key="7">
    <source>
        <dbReference type="EMBL" id="ABE54098.1"/>
    </source>
</evidence>
<dbReference type="GO" id="GO:0005886">
    <property type="term" value="C:plasma membrane"/>
    <property type="evidence" value="ECO:0007669"/>
    <property type="project" value="TreeGrafter"/>
</dbReference>
<dbReference type="KEGG" id="sdn:Sden_0809"/>
<organism evidence="7 8">
    <name type="scientific">Shewanella denitrificans (strain OS217 / ATCC BAA-1090 / DSM 15013)</name>
    <dbReference type="NCBI Taxonomy" id="318161"/>
    <lineage>
        <taxon>Bacteria</taxon>
        <taxon>Pseudomonadati</taxon>
        <taxon>Pseudomonadota</taxon>
        <taxon>Gammaproteobacteria</taxon>
        <taxon>Alteromonadales</taxon>
        <taxon>Shewanellaceae</taxon>
        <taxon>Shewanella</taxon>
    </lineage>
</organism>
<keyword evidence="4" id="KW-0812">Transmembrane</keyword>
<dbReference type="Gene3D" id="1.25.40.10">
    <property type="entry name" value="Tetratricopeptide repeat domain"/>
    <property type="match status" value="1"/>
</dbReference>
<dbReference type="FunFam" id="3.30.70.270:FF:000001">
    <property type="entry name" value="Diguanylate cyclase domain protein"/>
    <property type="match status" value="1"/>
</dbReference>
<evidence type="ECO:0000256" key="4">
    <source>
        <dbReference type="SAM" id="Phobius"/>
    </source>
</evidence>
<evidence type="ECO:0000256" key="1">
    <source>
        <dbReference type="ARBA" id="ARBA00001946"/>
    </source>
</evidence>
<reference evidence="7 8" key="1">
    <citation type="submission" date="2006-03" db="EMBL/GenBank/DDBJ databases">
        <title>Complete sequence of Shewanella denitrificans OS217.</title>
        <authorList>
            <consortium name="US DOE Joint Genome Institute"/>
            <person name="Copeland A."/>
            <person name="Lucas S."/>
            <person name="Lapidus A."/>
            <person name="Barry K."/>
            <person name="Detter J.C."/>
            <person name="Glavina del Rio T."/>
            <person name="Hammon N."/>
            <person name="Israni S."/>
            <person name="Dalin E."/>
            <person name="Tice H."/>
            <person name="Pitluck S."/>
            <person name="Brettin T."/>
            <person name="Bruce D."/>
            <person name="Han C."/>
            <person name="Tapia R."/>
            <person name="Gilna P."/>
            <person name="Kiss H."/>
            <person name="Schmutz J."/>
            <person name="Larimer F."/>
            <person name="Land M."/>
            <person name="Hauser L."/>
            <person name="Kyrpides N."/>
            <person name="Lykidis A."/>
            <person name="Richardson P."/>
        </authorList>
    </citation>
    <scope>NUCLEOTIDE SEQUENCE [LARGE SCALE GENOMIC DNA]</scope>
    <source>
        <strain evidence="8">OS217 / ATCC BAA-1090 / DSM 15013</strain>
    </source>
</reference>
<accession>Q12R28</accession>
<protein>
    <recommendedName>
        <fullName evidence="2">diguanylate cyclase</fullName>
        <ecNumber evidence="2">2.7.7.65</ecNumber>
    </recommendedName>
</protein>
<evidence type="ECO:0000259" key="6">
    <source>
        <dbReference type="PROSITE" id="PS50887"/>
    </source>
</evidence>
<dbReference type="SMART" id="SM00267">
    <property type="entry name" value="GGDEF"/>
    <property type="match status" value="1"/>
</dbReference>
<comment type="catalytic activity">
    <reaction evidence="3">
        <text>2 GTP = 3',3'-c-di-GMP + 2 diphosphate</text>
        <dbReference type="Rhea" id="RHEA:24898"/>
        <dbReference type="ChEBI" id="CHEBI:33019"/>
        <dbReference type="ChEBI" id="CHEBI:37565"/>
        <dbReference type="ChEBI" id="CHEBI:58805"/>
        <dbReference type="EC" id="2.7.7.65"/>
    </reaction>
</comment>
<dbReference type="InterPro" id="IPR043128">
    <property type="entry name" value="Rev_trsase/Diguanyl_cyclase"/>
</dbReference>
<dbReference type="GO" id="GO:0052621">
    <property type="term" value="F:diguanylate cyclase activity"/>
    <property type="evidence" value="ECO:0007669"/>
    <property type="project" value="UniProtKB-EC"/>
</dbReference>
<dbReference type="PANTHER" id="PTHR45138:SF9">
    <property type="entry name" value="DIGUANYLATE CYCLASE DGCM-RELATED"/>
    <property type="match status" value="1"/>
</dbReference>
<dbReference type="CDD" id="cd01949">
    <property type="entry name" value="GGDEF"/>
    <property type="match status" value="1"/>
</dbReference>
<dbReference type="InterPro" id="IPR011990">
    <property type="entry name" value="TPR-like_helical_dom_sf"/>
</dbReference>
<feature type="transmembrane region" description="Helical" evidence="4">
    <location>
        <begin position="386"/>
        <end position="403"/>
    </location>
</feature>
<feature type="signal peptide" evidence="5">
    <location>
        <begin position="1"/>
        <end position="20"/>
    </location>
</feature>
<dbReference type="InterPro" id="IPR050469">
    <property type="entry name" value="Diguanylate_Cyclase"/>
</dbReference>
<feature type="chain" id="PRO_5004181631" description="diguanylate cyclase" evidence="5">
    <location>
        <begin position="21"/>
        <end position="585"/>
    </location>
</feature>
<dbReference type="RefSeq" id="WP_011495263.1">
    <property type="nucleotide sequence ID" value="NC_007954.1"/>
</dbReference>
<evidence type="ECO:0000256" key="2">
    <source>
        <dbReference type="ARBA" id="ARBA00012528"/>
    </source>
</evidence>
<evidence type="ECO:0000256" key="5">
    <source>
        <dbReference type="SAM" id="SignalP"/>
    </source>
</evidence>
<dbReference type="STRING" id="318161.Sden_0809"/>
<proteinExistence type="predicted"/>
<dbReference type="Pfam" id="PF00990">
    <property type="entry name" value="GGDEF"/>
    <property type="match status" value="1"/>
</dbReference>
<dbReference type="EC" id="2.7.7.65" evidence="2"/>
<dbReference type="Proteomes" id="UP000001982">
    <property type="component" value="Chromosome"/>
</dbReference>
<name>Q12R28_SHEDO</name>
<gene>
    <name evidence="7" type="ordered locus">Sden_0809</name>
</gene>